<organism evidence="1 2">
    <name type="scientific">Penicillium rubens (strain ATCC 28089 / DSM 1075 / NRRL 1951 / Wisconsin 54-1255)</name>
    <name type="common">Penicillium chrysogenum</name>
    <dbReference type="NCBI Taxonomy" id="500485"/>
    <lineage>
        <taxon>Eukaryota</taxon>
        <taxon>Fungi</taxon>
        <taxon>Dikarya</taxon>
        <taxon>Ascomycota</taxon>
        <taxon>Pezizomycotina</taxon>
        <taxon>Eurotiomycetes</taxon>
        <taxon>Eurotiomycetidae</taxon>
        <taxon>Eurotiales</taxon>
        <taxon>Aspergillaceae</taxon>
        <taxon>Penicillium</taxon>
        <taxon>Penicillium chrysogenum species complex</taxon>
    </lineage>
</organism>
<evidence type="ECO:0000313" key="2">
    <source>
        <dbReference type="Proteomes" id="UP000000724"/>
    </source>
</evidence>
<proteinExistence type="predicted"/>
<dbReference type="AlphaFoldDB" id="B6GZD5"/>
<dbReference type="EMBL" id="AM920427">
    <property type="protein sequence ID" value="CAP79819.1"/>
    <property type="molecule type" value="Genomic_DNA"/>
</dbReference>
<dbReference type="HOGENOM" id="CLU_2073934_0_0_1"/>
<gene>
    <name evidence="1" type="ORF">Pc12g01920</name>
    <name evidence="1" type="ORF">PCH_Pc12g01920</name>
</gene>
<dbReference type="VEuPathDB" id="FungiDB:PCH_Pc12g01920"/>
<evidence type="ECO:0000313" key="1">
    <source>
        <dbReference type="EMBL" id="CAP79819.1"/>
    </source>
</evidence>
<accession>B6GZD5</accession>
<dbReference type="Proteomes" id="UP000000724">
    <property type="component" value="Contig Pc00c12"/>
</dbReference>
<protein>
    <submittedName>
        <fullName evidence="1">Uncharacterized protein</fullName>
    </submittedName>
</protein>
<sequence length="118" mass="13319">MDLKQLILGEKVKIQHSAVPQHRIVSPETDDNSEINMVTPSYPGLTTMEIAVRGSYQKKPRFLGGMHFDHDIAVTSIQVIITLHRRLNIAIEPAFSHVFAHSYVVVTESMLFTLTESF</sequence>
<reference evidence="1 2" key="1">
    <citation type="journal article" date="2008" name="Nat. Biotechnol.">
        <title>Genome sequencing and analysis of the filamentous fungus Penicillium chrysogenum.</title>
        <authorList>
            <person name="van den Berg M.A."/>
            <person name="Albang R."/>
            <person name="Albermann K."/>
            <person name="Badger J.H."/>
            <person name="Daran J.-M."/>
            <person name="Driessen A.J.M."/>
            <person name="Garcia-Estrada C."/>
            <person name="Fedorova N.D."/>
            <person name="Harris D.M."/>
            <person name="Heijne W.H.M."/>
            <person name="Joardar V.S."/>
            <person name="Kiel J.A.K.W."/>
            <person name="Kovalchuk A."/>
            <person name="Martin J.F."/>
            <person name="Nierman W.C."/>
            <person name="Nijland J.G."/>
            <person name="Pronk J.T."/>
            <person name="Roubos J.A."/>
            <person name="van der Klei I.J."/>
            <person name="van Peij N.N.M.E."/>
            <person name="Veenhuis M."/>
            <person name="von Doehren H."/>
            <person name="Wagner C."/>
            <person name="Wortman J.R."/>
            <person name="Bovenberg R.A.L."/>
        </authorList>
    </citation>
    <scope>NUCLEOTIDE SEQUENCE [LARGE SCALE GENOMIC DNA]</scope>
    <source>
        <strain evidence="2">ATCC 28089 / DSM 1075 / NRRL 1951 / Wisconsin 54-1255</strain>
    </source>
</reference>
<keyword evidence="2" id="KW-1185">Reference proteome</keyword>
<name>B6GZD5_PENRW</name>